<protein>
    <submittedName>
        <fullName evidence="2">Nucleotidyltransferase family protein</fullName>
    </submittedName>
</protein>
<dbReference type="EMBL" id="DSUH01000032">
    <property type="protein sequence ID" value="HGU31507.1"/>
    <property type="molecule type" value="Genomic_DNA"/>
</dbReference>
<keyword evidence="2" id="KW-0808">Transferase</keyword>
<organism evidence="2">
    <name type="scientific">Desulfatirhabdium butyrativorans</name>
    <dbReference type="NCBI Taxonomy" id="340467"/>
    <lineage>
        <taxon>Bacteria</taxon>
        <taxon>Pseudomonadati</taxon>
        <taxon>Thermodesulfobacteriota</taxon>
        <taxon>Desulfobacteria</taxon>
        <taxon>Desulfobacterales</taxon>
        <taxon>Desulfatirhabdiaceae</taxon>
        <taxon>Desulfatirhabdium</taxon>
    </lineage>
</organism>
<dbReference type="PANTHER" id="PTHR22572">
    <property type="entry name" value="SUGAR-1-PHOSPHATE GUANYL TRANSFERASE"/>
    <property type="match status" value="1"/>
</dbReference>
<dbReference type="SUPFAM" id="SSF53448">
    <property type="entry name" value="Nucleotide-diphospho-sugar transferases"/>
    <property type="match status" value="1"/>
</dbReference>
<dbReference type="Gene3D" id="3.90.550.10">
    <property type="entry name" value="Spore Coat Polysaccharide Biosynthesis Protein SpsA, Chain A"/>
    <property type="match status" value="1"/>
</dbReference>
<dbReference type="AlphaFoldDB" id="A0A7C4MMS8"/>
<reference evidence="2" key="1">
    <citation type="journal article" date="2020" name="mSystems">
        <title>Genome- and Community-Level Interaction Insights into Carbon Utilization and Element Cycling Functions of Hydrothermarchaeota in Hydrothermal Sediment.</title>
        <authorList>
            <person name="Zhou Z."/>
            <person name="Liu Y."/>
            <person name="Xu W."/>
            <person name="Pan J."/>
            <person name="Luo Z.H."/>
            <person name="Li M."/>
        </authorList>
    </citation>
    <scope>NUCLEOTIDE SEQUENCE [LARGE SCALE GENOMIC DNA]</scope>
    <source>
        <strain evidence="2">SpSt-477</strain>
    </source>
</reference>
<evidence type="ECO:0000313" key="2">
    <source>
        <dbReference type="EMBL" id="HGU31507.1"/>
    </source>
</evidence>
<sequence>MKAFLLAAGKGTRLRPLTDTTPKCLLPICGKPLLGIWLELLERHGIAEVLINTHHHAEQVESFLRFRQEQHRLKILISHEDVLLGSAGTLWRNRDFVSGEEAFLIAYADNLTNADVTDLFRVHHRTLQQGGILTMALFHAPQPAACGIASIDPEGRITAFEEKPWNPRSDLANAGIYVASEAIFEVFPQTVESRDSGILDIGHDVLPRLVHRMFGTVLNAYLRDIGTPESYKAALEEWPREIAGSGR</sequence>
<evidence type="ECO:0000259" key="1">
    <source>
        <dbReference type="Pfam" id="PF00483"/>
    </source>
</evidence>
<dbReference type="InterPro" id="IPR005835">
    <property type="entry name" value="NTP_transferase_dom"/>
</dbReference>
<comment type="caution">
    <text evidence="2">The sequence shown here is derived from an EMBL/GenBank/DDBJ whole genome shotgun (WGS) entry which is preliminary data.</text>
</comment>
<proteinExistence type="predicted"/>
<dbReference type="InterPro" id="IPR050486">
    <property type="entry name" value="Mannose-1P_guanyltransferase"/>
</dbReference>
<dbReference type="InterPro" id="IPR029044">
    <property type="entry name" value="Nucleotide-diphossugar_trans"/>
</dbReference>
<dbReference type="CDD" id="cd04181">
    <property type="entry name" value="NTP_transferase"/>
    <property type="match status" value="1"/>
</dbReference>
<dbReference type="Pfam" id="PF00483">
    <property type="entry name" value="NTP_transferase"/>
    <property type="match status" value="1"/>
</dbReference>
<name>A0A7C4MMS8_9BACT</name>
<dbReference type="GO" id="GO:0016740">
    <property type="term" value="F:transferase activity"/>
    <property type="evidence" value="ECO:0007669"/>
    <property type="project" value="UniProtKB-KW"/>
</dbReference>
<accession>A0A7C4MMS8</accession>
<feature type="domain" description="Nucleotidyl transferase" evidence="1">
    <location>
        <begin position="2"/>
        <end position="236"/>
    </location>
</feature>
<gene>
    <name evidence="2" type="ORF">ENS29_01465</name>
</gene>